<accession>A0A4Y7K3R8</accession>
<name>A0A4Y7K3R8_PAPSO</name>
<keyword evidence="2" id="KW-1185">Reference proteome</keyword>
<dbReference type="Gramene" id="RZC66625">
    <property type="protein sequence ID" value="RZC66625"/>
    <property type="gene ID" value="C5167_010314"/>
</dbReference>
<dbReference type="EMBL" id="CM010720">
    <property type="protein sequence ID" value="RZC66625.1"/>
    <property type="molecule type" value="Genomic_DNA"/>
</dbReference>
<dbReference type="AlphaFoldDB" id="A0A4Y7K3R8"/>
<dbReference type="Proteomes" id="UP000316621">
    <property type="component" value="Chromosome 6"/>
</dbReference>
<gene>
    <name evidence="1" type="ORF">C5167_010314</name>
</gene>
<evidence type="ECO:0000313" key="2">
    <source>
        <dbReference type="Proteomes" id="UP000316621"/>
    </source>
</evidence>
<organism evidence="1 2">
    <name type="scientific">Papaver somniferum</name>
    <name type="common">Opium poppy</name>
    <dbReference type="NCBI Taxonomy" id="3469"/>
    <lineage>
        <taxon>Eukaryota</taxon>
        <taxon>Viridiplantae</taxon>
        <taxon>Streptophyta</taxon>
        <taxon>Embryophyta</taxon>
        <taxon>Tracheophyta</taxon>
        <taxon>Spermatophyta</taxon>
        <taxon>Magnoliopsida</taxon>
        <taxon>Ranunculales</taxon>
        <taxon>Papaveraceae</taxon>
        <taxon>Papaveroideae</taxon>
        <taxon>Papaver</taxon>
    </lineage>
</organism>
<reference evidence="1 2" key="1">
    <citation type="journal article" date="2018" name="Science">
        <title>The opium poppy genome and morphinan production.</title>
        <authorList>
            <person name="Guo L."/>
            <person name="Winzer T."/>
            <person name="Yang X."/>
            <person name="Li Y."/>
            <person name="Ning Z."/>
            <person name="He Z."/>
            <person name="Teodor R."/>
            <person name="Lu Y."/>
            <person name="Bowser T.A."/>
            <person name="Graham I.A."/>
            <person name="Ye K."/>
        </authorList>
    </citation>
    <scope>NUCLEOTIDE SEQUENCE [LARGE SCALE GENOMIC DNA]</scope>
    <source>
        <strain evidence="2">cv. HN1</strain>
        <tissue evidence="1">Leaves</tissue>
    </source>
</reference>
<proteinExistence type="predicted"/>
<sequence>MGHQSSLPNIYFSLRLNMSNVSSFELVLNVGQIGIVTSVTFLSTLPLFYDWEVAQVLPLSVLYLLHPTSACV</sequence>
<protein>
    <submittedName>
        <fullName evidence="1">Uncharacterized protein</fullName>
    </submittedName>
</protein>
<evidence type="ECO:0000313" key="1">
    <source>
        <dbReference type="EMBL" id="RZC66625.1"/>
    </source>
</evidence>